<dbReference type="InterPro" id="IPR010998">
    <property type="entry name" value="Integrase_recombinase_N"/>
</dbReference>
<protein>
    <submittedName>
        <fullName evidence="8">Site-specific recombinase XerD</fullName>
    </submittedName>
</protein>
<keyword evidence="2" id="KW-0229">DNA integration</keyword>
<dbReference type="EMBL" id="FVZE01000004">
    <property type="protein sequence ID" value="SLK04042.1"/>
    <property type="molecule type" value="Genomic_DNA"/>
</dbReference>
<dbReference type="Gene3D" id="1.10.443.10">
    <property type="entry name" value="Intergrase catalytic core"/>
    <property type="match status" value="1"/>
</dbReference>
<keyword evidence="4" id="KW-0233">DNA recombination</keyword>
<organism evidence="8 9">
    <name type="scientific">Novosphingobium mathurense</name>
    <dbReference type="NCBI Taxonomy" id="428990"/>
    <lineage>
        <taxon>Bacteria</taxon>
        <taxon>Pseudomonadati</taxon>
        <taxon>Pseudomonadota</taxon>
        <taxon>Alphaproteobacteria</taxon>
        <taxon>Sphingomonadales</taxon>
        <taxon>Sphingomonadaceae</taxon>
        <taxon>Novosphingobium</taxon>
    </lineage>
</organism>
<evidence type="ECO:0000259" key="7">
    <source>
        <dbReference type="PROSITE" id="PS51900"/>
    </source>
</evidence>
<comment type="similarity">
    <text evidence="1">Belongs to the 'phage' integrase family.</text>
</comment>
<name>A0A1U6I7S5_9SPHN</name>
<dbReference type="Proteomes" id="UP000190989">
    <property type="component" value="Unassembled WGS sequence"/>
</dbReference>
<proteinExistence type="inferred from homology"/>
<evidence type="ECO:0000256" key="1">
    <source>
        <dbReference type="ARBA" id="ARBA00008857"/>
    </source>
</evidence>
<evidence type="ECO:0000256" key="2">
    <source>
        <dbReference type="ARBA" id="ARBA00022908"/>
    </source>
</evidence>
<evidence type="ECO:0000256" key="4">
    <source>
        <dbReference type="ARBA" id="ARBA00023172"/>
    </source>
</evidence>
<reference evidence="9" key="1">
    <citation type="submission" date="2017-02" db="EMBL/GenBank/DDBJ databases">
        <authorList>
            <person name="Varghese N."/>
            <person name="Submissions S."/>
        </authorList>
    </citation>
    <scope>NUCLEOTIDE SEQUENCE [LARGE SCALE GENOMIC DNA]</scope>
    <source>
        <strain evidence="9">SM117</strain>
    </source>
</reference>
<feature type="domain" description="Core-binding (CB)" evidence="7">
    <location>
        <begin position="78"/>
        <end position="151"/>
    </location>
</feature>
<gene>
    <name evidence="8" type="ORF">SAMN06295987_104328</name>
</gene>
<dbReference type="STRING" id="428990.SAMN06295987_104328"/>
<dbReference type="GO" id="GO:0015074">
    <property type="term" value="P:DNA integration"/>
    <property type="evidence" value="ECO:0007669"/>
    <property type="project" value="UniProtKB-KW"/>
</dbReference>
<evidence type="ECO:0000256" key="3">
    <source>
        <dbReference type="ARBA" id="ARBA00023125"/>
    </source>
</evidence>
<sequence>MPKQSSGVGQPKLKYVKFVRSKGHLYAYFNTGEKTFEGKPVYHPLPKFGTPSFYATYGTMCGHRERRRAIAPTVAMLIQKYQKSEAYRNLKPNSRASYELTLRKIDHHLGKLRVEKVERAHIREVVNNRLTGNGTRNLFINVVSALYKWARENDLAPENKNPTSGVRPFKTGEHEPWADELLEKALACDDHRVRIAVHLLYYTGQRIGDVVRMQWSHLEDGSIWVKQQKTEKTLLIPLHSGLKAELEKHDRTGKTILTTVHGKPMSVSTLRNSLQSYAADLGHKVVPHGLRKNAVNTLLTMGCNVDEVMAITGQSRQMVDHYAKAINKNRLGQSAILKWEQNGTGQTEGKDDEKE</sequence>
<dbReference type="InterPro" id="IPR013762">
    <property type="entry name" value="Integrase-like_cat_sf"/>
</dbReference>
<dbReference type="Gene3D" id="1.10.150.130">
    <property type="match status" value="1"/>
</dbReference>
<dbReference type="RefSeq" id="WP_079730963.1">
    <property type="nucleotide sequence ID" value="NZ_FVZE01000004.1"/>
</dbReference>
<evidence type="ECO:0000256" key="5">
    <source>
        <dbReference type="PROSITE-ProRule" id="PRU01248"/>
    </source>
</evidence>
<evidence type="ECO:0000259" key="6">
    <source>
        <dbReference type="PROSITE" id="PS51898"/>
    </source>
</evidence>
<evidence type="ECO:0000313" key="9">
    <source>
        <dbReference type="Proteomes" id="UP000190989"/>
    </source>
</evidence>
<dbReference type="Pfam" id="PF00589">
    <property type="entry name" value="Phage_integrase"/>
    <property type="match status" value="1"/>
</dbReference>
<dbReference type="PANTHER" id="PTHR30349">
    <property type="entry name" value="PHAGE INTEGRASE-RELATED"/>
    <property type="match status" value="1"/>
</dbReference>
<keyword evidence="3 5" id="KW-0238">DNA-binding</keyword>
<dbReference type="PROSITE" id="PS51900">
    <property type="entry name" value="CB"/>
    <property type="match status" value="1"/>
</dbReference>
<dbReference type="GO" id="GO:0006310">
    <property type="term" value="P:DNA recombination"/>
    <property type="evidence" value="ECO:0007669"/>
    <property type="project" value="UniProtKB-KW"/>
</dbReference>
<keyword evidence="9" id="KW-1185">Reference proteome</keyword>
<evidence type="ECO:0000313" key="8">
    <source>
        <dbReference type="EMBL" id="SLK04042.1"/>
    </source>
</evidence>
<dbReference type="PANTHER" id="PTHR30349:SF41">
    <property type="entry name" value="INTEGRASE_RECOMBINASE PROTEIN MJ0367-RELATED"/>
    <property type="match status" value="1"/>
</dbReference>
<dbReference type="InterPro" id="IPR044068">
    <property type="entry name" value="CB"/>
</dbReference>
<dbReference type="AlphaFoldDB" id="A0A1U6I7S5"/>
<dbReference type="InterPro" id="IPR050090">
    <property type="entry name" value="Tyrosine_recombinase_XerCD"/>
</dbReference>
<dbReference type="InterPro" id="IPR002104">
    <property type="entry name" value="Integrase_catalytic"/>
</dbReference>
<dbReference type="GO" id="GO:0003677">
    <property type="term" value="F:DNA binding"/>
    <property type="evidence" value="ECO:0007669"/>
    <property type="project" value="UniProtKB-UniRule"/>
</dbReference>
<dbReference type="SUPFAM" id="SSF56349">
    <property type="entry name" value="DNA breaking-rejoining enzymes"/>
    <property type="match status" value="1"/>
</dbReference>
<dbReference type="PROSITE" id="PS51898">
    <property type="entry name" value="TYR_RECOMBINASE"/>
    <property type="match status" value="1"/>
</dbReference>
<feature type="domain" description="Tyr recombinase" evidence="6">
    <location>
        <begin position="167"/>
        <end position="336"/>
    </location>
</feature>
<accession>A0A1U6I7S5</accession>
<dbReference type="InterPro" id="IPR011010">
    <property type="entry name" value="DNA_brk_join_enz"/>
</dbReference>